<comment type="caution">
    <text evidence="2">The sequence shown here is derived from an EMBL/GenBank/DDBJ whole genome shotgun (WGS) entry which is preliminary data.</text>
</comment>
<proteinExistence type="predicted"/>
<name>A0ABQ1QBZ9_9ACTN</name>
<gene>
    <name evidence="2" type="ORF">GCM10007231_20390</name>
</gene>
<feature type="transmembrane region" description="Helical" evidence="1">
    <location>
        <begin position="42"/>
        <end position="61"/>
    </location>
</feature>
<sequence>MAESAGRVVASMGQPNQWPPTVFAGQPPAAYHRGMTPKQRRLVIPISLGALILIAVIAALVK</sequence>
<reference evidence="3" key="1">
    <citation type="journal article" date="2019" name="Int. J. Syst. Evol. Microbiol.">
        <title>The Global Catalogue of Microorganisms (GCM) 10K type strain sequencing project: providing services to taxonomists for standard genome sequencing and annotation.</title>
        <authorList>
            <consortium name="The Broad Institute Genomics Platform"/>
            <consortium name="The Broad Institute Genome Sequencing Center for Infectious Disease"/>
            <person name="Wu L."/>
            <person name="Ma J."/>
        </authorList>
    </citation>
    <scope>NUCLEOTIDE SEQUENCE [LARGE SCALE GENOMIC DNA]</scope>
    <source>
        <strain evidence="3">CCM 7403</strain>
    </source>
</reference>
<evidence type="ECO:0000256" key="1">
    <source>
        <dbReference type="SAM" id="Phobius"/>
    </source>
</evidence>
<organism evidence="2 3">
    <name type="scientific">Nocardioides daphniae</name>
    <dbReference type="NCBI Taxonomy" id="402297"/>
    <lineage>
        <taxon>Bacteria</taxon>
        <taxon>Bacillati</taxon>
        <taxon>Actinomycetota</taxon>
        <taxon>Actinomycetes</taxon>
        <taxon>Propionibacteriales</taxon>
        <taxon>Nocardioidaceae</taxon>
        <taxon>Nocardioides</taxon>
    </lineage>
</organism>
<dbReference type="EMBL" id="BMCK01000003">
    <property type="protein sequence ID" value="GGD21163.1"/>
    <property type="molecule type" value="Genomic_DNA"/>
</dbReference>
<dbReference type="Proteomes" id="UP000630594">
    <property type="component" value="Unassembled WGS sequence"/>
</dbReference>
<protein>
    <submittedName>
        <fullName evidence="2">Uncharacterized protein</fullName>
    </submittedName>
</protein>
<keyword evidence="3" id="KW-1185">Reference proteome</keyword>
<keyword evidence="1" id="KW-1133">Transmembrane helix</keyword>
<accession>A0ABQ1QBZ9</accession>
<keyword evidence="1" id="KW-0472">Membrane</keyword>
<evidence type="ECO:0000313" key="2">
    <source>
        <dbReference type="EMBL" id="GGD21163.1"/>
    </source>
</evidence>
<keyword evidence="1" id="KW-0812">Transmembrane</keyword>
<evidence type="ECO:0000313" key="3">
    <source>
        <dbReference type="Proteomes" id="UP000630594"/>
    </source>
</evidence>